<organism evidence="1">
    <name type="scientific">Mizuhopecten yessoensis</name>
    <name type="common">Japanese scallop</name>
    <name type="synonym">Patinopecten yessoensis</name>
    <dbReference type="NCBI Taxonomy" id="6573"/>
    <lineage>
        <taxon>Eukaryota</taxon>
        <taxon>Metazoa</taxon>
        <taxon>Spiralia</taxon>
        <taxon>Lophotrochozoa</taxon>
        <taxon>Mollusca</taxon>
        <taxon>Bivalvia</taxon>
        <taxon>Autobranchia</taxon>
        <taxon>Pteriomorphia</taxon>
        <taxon>Pectinida</taxon>
        <taxon>Pectinoidea</taxon>
        <taxon>Pectinidae</taxon>
        <taxon>Mizuhopecten</taxon>
    </lineage>
</organism>
<proteinExistence type="evidence at transcript level"/>
<dbReference type="STRING" id="6573.A0A1C9U307"/>
<sequence>MTSGDNLLVAAIDFGTTFSGYAFSFRHDYDLNRLNIFANTSWIAGGAGLVSWKTPTTLLLNADQSFNSFGYQAEEDYIGILDNDDEDPDNYYYFKRFKMLLHGKLTLDRNVMIKDIGGKEMPALDVFCHSIRYLKDNLMTTLENRSIDIKEEEIRFVLTIPAIWNEPAKQFMREAAVKAGILSRNLVLALEPEAASLYCKHIPVDRMDTGNPGETSIIPFQEGMSYMVLDLGGGTVDVTVHQVTGDDTLKELFKASGGAWGGTRVDQAFQALLKNVVTETCFDAFCRDNRPDLLDFERELELRKRTVVDSARKPVVMKVPIALPTTYEDMTDKSRDDAIKESIHNGKITFKRDKMLIDVDLFCGCFTDCTESIKGHVEDILKRPEINGHLDAIIMVGGFSESAIIVQSLRKAFPGMRVIVPQDAGLAVVKGAVLYGHCPTSISSRVCKFTYGIAAKATFKPGIHPESQKSENNGKFYCKNVFGKFIGIGENAGIGQTVKQSFGITSLTAPVVIEIFASTEPNPIMVTDEGCTKIGSITVRPPEAGWKPDTDLEVDMDFGSAEFTVSACDAKNKTDSFSTTFDFLE</sequence>
<reference evidence="1" key="1">
    <citation type="journal article" date="2016" name="Fish Shellfish Immunol.">
        <title>Hsp70 gene expansions in the scallop (Patinopecten yessoensis) genome and their expression regulation after exposure to the toxic dinoflagellate Alexandrium catenella.</title>
        <authorList>
            <person name="Cheng J."/>
            <person name="Xun X."/>
            <person name="Kong Y."/>
            <person name="Wang S."/>
            <person name="Yang Z."/>
            <person name="Li Y."/>
            <person name="Kong D."/>
            <person name="Wang S."/>
            <person name="Zhang L."/>
            <person name="Hu X."/>
            <person name="Bao Z."/>
        </authorList>
    </citation>
    <scope>NUCLEOTIDE SEQUENCE</scope>
    <source>
        <strain evidence="1">PYE.10687.4.HSPA12</strain>
    </source>
</reference>
<dbReference type="OrthoDB" id="2963168at2759"/>
<dbReference type="SUPFAM" id="SSF53067">
    <property type="entry name" value="Actin-like ATPase domain"/>
    <property type="match status" value="2"/>
</dbReference>
<dbReference type="AlphaFoldDB" id="A0A1C9U307"/>
<dbReference type="InterPro" id="IPR043129">
    <property type="entry name" value="ATPase_NBD"/>
</dbReference>
<dbReference type="PANTHER" id="PTHR14187">
    <property type="entry name" value="ALPHA KINASE/ELONGATION FACTOR 2 KINASE"/>
    <property type="match status" value="1"/>
</dbReference>
<evidence type="ECO:0000313" key="1">
    <source>
        <dbReference type="EMBL" id="AOR17368.1"/>
    </source>
</evidence>
<keyword evidence="1" id="KW-0346">Stress response</keyword>
<dbReference type="Gene3D" id="3.30.420.40">
    <property type="match status" value="2"/>
</dbReference>
<evidence type="ECO:0000313" key="3">
    <source>
        <dbReference type="Proteomes" id="UP000242188"/>
    </source>
</evidence>
<gene>
    <name evidence="2" type="ORF">KP79_PYT12351</name>
</gene>
<name>A0A1C9U307_MIZYE</name>
<keyword evidence="3" id="KW-1185">Reference proteome</keyword>
<protein>
    <submittedName>
        <fullName evidence="1 2">Heat shock 70 kDa protein</fullName>
    </submittedName>
</protein>
<accession>A0A1C9U307</accession>
<dbReference type="PANTHER" id="PTHR14187:SF5">
    <property type="entry name" value="HEAT SHOCK 70 KDA PROTEIN 12A"/>
    <property type="match status" value="1"/>
</dbReference>
<dbReference type="EMBL" id="KX085111">
    <property type="protein sequence ID" value="AOR17368.1"/>
    <property type="molecule type" value="mRNA"/>
</dbReference>
<dbReference type="Proteomes" id="UP000242188">
    <property type="component" value="Unassembled WGS sequence"/>
</dbReference>
<dbReference type="CDD" id="cd10229">
    <property type="entry name" value="ASKHA_NBD_HSP70_HSPA12"/>
    <property type="match status" value="1"/>
</dbReference>
<dbReference type="EMBL" id="NEDP02005344">
    <property type="protein sequence ID" value="OWF41867.1"/>
    <property type="molecule type" value="Genomic_DNA"/>
</dbReference>
<evidence type="ECO:0000313" key="2">
    <source>
        <dbReference type="EMBL" id="OWF41867.1"/>
    </source>
</evidence>
<reference evidence="2 3" key="2">
    <citation type="journal article" date="2017" name="Nat. Ecol. Evol.">
        <title>Scallop genome provides insights into evolution of bilaterian karyotype and development.</title>
        <authorList>
            <person name="Wang S."/>
            <person name="Zhang J."/>
            <person name="Jiao W."/>
            <person name="Li J."/>
            <person name="Xun X."/>
            <person name="Sun Y."/>
            <person name="Guo X."/>
            <person name="Huan P."/>
            <person name="Dong B."/>
            <person name="Zhang L."/>
            <person name="Hu X."/>
            <person name="Sun X."/>
            <person name="Wang J."/>
            <person name="Zhao C."/>
            <person name="Wang Y."/>
            <person name="Wang D."/>
            <person name="Huang X."/>
            <person name="Wang R."/>
            <person name="Lv J."/>
            <person name="Li Y."/>
            <person name="Zhang Z."/>
            <person name="Liu B."/>
            <person name="Lu W."/>
            <person name="Hui Y."/>
            <person name="Liang J."/>
            <person name="Zhou Z."/>
            <person name="Hou R."/>
            <person name="Li X."/>
            <person name="Liu Y."/>
            <person name="Li H."/>
            <person name="Ning X."/>
            <person name="Lin Y."/>
            <person name="Zhao L."/>
            <person name="Xing Q."/>
            <person name="Dou J."/>
            <person name="Li Y."/>
            <person name="Mao J."/>
            <person name="Guo H."/>
            <person name="Dou H."/>
            <person name="Li T."/>
            <person name="Mu C."/>
            <person name="Jiang W."/>
            <person name="Fu Q."/>
            <person name="Fu X."/>
            <person name="Miao Y."/>
            <person name="Liu J."/>
            <person name="Yu Q."/>
            <person name="Li R."/>
            <person name="Liao H."/>
            <person name="Li X."/>
            <person name="Kong Y."/>
            <person name="Jiang Z."/>
            <person name="Chourrout D."/>
            <person name="Li R."/>
            <person name="Bao Z."/>
        </authorList>
    </citation>
    <scope>NUCLEOTIDE SEQUENCE [LARGE SCALE GENOMIC DNA]</scope>
    <source>
        <strain evidence="2 3">PY_sf001</strain>
    </source>
</reference>